<organism evidence="3 4">
    <name type="scientific">Plakobranchus ocellatus</name>
    <dbReference type="NCBI Taxonomy" id="259542"/>
    <lineage>
        <taxon>Eukaryota</taxon>
        <taxon>Metazoa</taxon>
        <taxon>Spiralia</taxon>
        <taxon>Lophotrochozoa</taxon>
        <taxon>Mollusca</taxon>
        <taxon>Gastropoda</taxon>
        <taxon>Heterobranchia</taxon>
        <taxon>Euthyneura</taxon>
        <taxon>Panpulmonata</taxon>
        <taxon>Sacoglossa</taxon>
        <taxon>Placobranchoidea</taxon>
        <taxon>Plakobranchidae</taxon>
        <taxon>Plakobranchus</taxon>
    </lineage>
</organism>
<dbReference type="Proteomes" id="UP000735302">
    <property type="component" value="Unassembled WGS sequence"/>
</dbReference>
<comment type="caution">
    <text evidence="3">The sequence shown here is derived from an EMBL/GenBank/DDBJ whole genome shotgun (WGS) entry which is preliminary data.</text>
</comment>
<dbReference type="InterPro" id="IPR019389">
    <property type="entry name" value="Selenoprotein_T"/>
</dbReference>
<keyword evidence="2" id="KW-0676">Redox-active center</keyword>
<accession>A0AAV3Z3Z3</accession>
<sequence>METPNIFTWALENKLYAGLMLFFISNAIEGQLVSTGAFEILYNDVPIWSKLETGRIPSPSEMFQMIENNVRYTQQ</sequence>
<gene>
    <name evidence="3" type="ORF">PoB_001570300</name>
</gene>
<dbReference type="Pfam" id="PF10262">
    <property type="entry name" value="Rdx"/>
    <property type="match status" value="1"/>
</dbReference>
<dbReference type="GO" id="GO:0005789">
    <property type="term" value="C:endoplasmic reticulum membrane"/>
    <property type="evidence" value="ECO:0007669"/>
    <property type="project" value="TreeGrafter"/>
</dbReference>
<evidence type="ECO:0000256" key="2">
    <source>
        <dbReference type="ARBA" id="ARBA00023284"/>
    </source>
</evidence>
<dbReference type="GO" id="GO:0045454">
    <property type="term" value="P:cell redox homeostasis"/>
    <property type="evidence" value="ECO:0007669"/>
    <property type="project" value="TreeGrafter"/>
</dbReference>
<evidence type="ECO:0000256" key="1">
    <source>
        <dbReference type="ARBA" id="ARBA00022729"/>
    </source>
</evidence>
<dbReference type="EMBL" id="BLXT01001916">
    <property type="protein sequence ID" value="GFN89197.1"/>
    <property type="molecule type" value="Genomic_DNA"/>
</dbReference>
<proteinExistence type="predicted"/>
<dbReference type="NCBIfam" id="TIGR02174">
    <property type="entry name" value="CXXU_selWTH"/>
    <property type="match status" value="1"/>
</dbReference>
<protein>
    <submittedName>
        <fullName evidence="3">Protoporphyrinogen oxidase</fullName>
    </submittedName>
</protein>
<dbReference type="AlphaFoldDB" id="A0AAV3Z3Z3"/>
<name>A0AAV3Z3Z3_9GAST</name>
<dbReference type="InterPro" id="IPR011893">
    <property type="entry name" value="Selenoprotein_Rdx-typ"/>
</dbReference>
<dbReference type="InterPro" id="IPR036249">
    <property type="entry name" value="Thioredoxin-like_sf"/>
</dbReference>
<evidence type="ECO:0000313" key="4">
    <source>
        <dbReference type="Proteomes" id="UP000735302"/>
    </source>
</evidence>
<dbReference type="Gene3D" id="3.40.30.10">
    <property type="entry name" value="Glutaredoxin"/>
    <property type="match status" value="1"/>
</dbReference>
<dbReference type="GO" id="GO:0004791">
    <property type="term" value="F:thioredoxin-disulfide reductase (NADPH) activity"/>
    <property type="evidence" value="ECO:0007669"/>
    <property type="project" value="TreeGrafter"/>
</dbReference>
<dbReference type="PANTHER" id="PTHR13544:SF0">
    <property type="entry name" value="THIOREDOXIN REDUCTASE-LIKE SELENOPROTEIN T"/>
    <property type="match status" value="1"/>
</dbReference>
<keyword evidence="1" id="KW-0732">Signal</keyword>
<evidence type="ECO:0000313" key="3">
    <source>
        <dbReference type="EMBL" id="GFN89197.1"/>
    </source>
</evidence>
<dbReference type="PANTHER" id="PTHR13544">
    <property type="entry name" value="SELENOPROTEIN T"/>
    <property type="match status" value="1"/>
</dbReference>
<reference evidence="3 4" key="1">
    <citation type="journal article" date="2021" name="Elife">
        <title>Chloroplast acquisition without the gene transfer in kleptoplastic sea slugs, Plakobranchus ocellatus.</title>
        <authorList>
            <person name="Maeda T."/>
            <person name="Takahashi S."/>
            <person name="Yoshida T."/>
            <person name="Shimamura S."/>
            <person name="Takaki Y."/>
            <person name="Nagai Y."/>
            <person name="Toyoda A."/>
            <person name="Suzuki Y."/>
            <person name="Arimoto A."/>
            <person name="Ishii H."/>
            <person name="Satoh N."/>
            <person name="Nishiyama T."/>
            <person name="Hasebe M."/>
            <person name="Maruyama T."/>
            <person name="Minagawa J."/>
            <person name="Obokata J."/>
            <person name="Shigenobu S."/>
        </authorList>
    </citation>
    <scope>NUCLEOTIDE SEQUENCE [LARGE SCALE GENOMIC DNA]</scope>
</reference>
<keyword evidence="4" id="KW-1185">Reference proteome</keyword>
<dbReference type="SUPFAM" id="SSF52833">
    <property type="entry name" value="Thioredoxin-like"/>
    <property type="match status" value="1"/>
</dbReference>